<dbReference type="Gene3D" id="2.60.120.590">
    <property type="entry name" value="Alpha-ketoglutarate-dependent dioxygenase AlkB-like"/>
    <property type="match status" value="1"/>
</dbReference>
<dbReference type="PANTHER" id="PTHR12463">
    <property type="entry name" value="OXYGENASE-RELATED"/>
    <property type="match status" value="1"/>
</dbReference>
<sequence>MVSLNSGLASYHNNGEFIFWLIGNLEYTSARGSANDAHVDDEWAWGERLCTLTLLQDCCMTFEKRFTAKGLSTLVPTCGDNANKACAVVSPTLLGNTQHPRGGRLADSDSDGSVEPRERMTDQPAPGVRESDAEVVHFIVNVQLPRCSLIVSQGDMRHKWTHAIFRCASVSVVMVVSELECAIAVDVCGYDLMFIVLRCEVYLL</sequence>
<dbReference type="PANTHER" id="PTHR12463:SF0">
    <property type="entry name" value="ALPHA-KETOGLUTARATE-DEPENDENT DIOXYGENASE ALKB HOMOLOG 4"/>
    <property type="match status" value="1"/>
</dbReference>
<dbReference type="GO" id="GO:0070988">
    <property type="term" value="P:demethylation"/>
    <property type="evidence" value="ECO:0007669"/>
    <property type="project" value="InterPro"/>
</dbReference>
<dbReference type="RefSeq" id="XP_014145058.1">
    <property type="nucleotide sequence ID" value="XM_014289583.1"/>
</dbReference>
<feature type="region of interest" description="Disordered" evidence="1">
    <location>
        <begin position="97"/>
        <end position="126"/>
    </location>
</feature>
<dbReference type="STRING" id="667725.A0A0L0F3G9"/>
<accession>A0A0L0F3G9</accession>
<dbReference type="Proteomes" id="UP000054560">
    <property type="component" value="Unassembled WGS sequence"/>
</dbReference>
<evidence type="ECO:0000313" key="2">
    <source>
        <dbReference type="EMBL" id="KNC71156.1"/>
    </source>
</evidence>
<dbReference type="GO" id="GO:0032451">
    <property type="term" value="F:demethylase activity"/>
    <property type="evidence" value="ECO:0007669"/>
    <property type="project" value="TreeGrafter"/>
</dbReference>
<name>A0A0L0F3G9_9EUKA</name>
<dbReference type="InterPro" id="IPR032857">
    <property type="entry name" value="ALKBH4"/>
</dbReference>
<evidence type="ECO:0000313" key="3">
    <source>
        <dbReference type="Proteomes" id="UP000054560"/>
    </source>
</evidence>
<dbReference type="OrthoDB" id="442860at2759"/>
<keyword evidence="3" id="KW-1185">Reference proteome</keyword>
<protein>
    <recommendedName>
        <fullName evidence="4">Alpha-ketoglutarate-dependent dioxygenase AlkB-like domain-containing protein</fullName>
    </recommendedName>
</protein>
<evidence type="ECO:0008006" key="4">
    <source>
        <dbReference type="Google" id="ProtNLM"/>
    </source>
</evidence>
<dbReference type="GeneID" id="25916811"/>
<dbReference type="InterPro" id="IPR037151">
    <property type="entry name" value="AlkB-like_sf"/>
</dbReference>
<evidence type="ECO:0000256" key="1">
    <source>
        <dbReference type="SAM" id="MobiDB-lite"/>
    </source>
</evidence>
<dbReference type="AlphaFoldDB" id="A0A0L0F3G9"/>
<organism evidence="2 3">
    <name type="scientific">Sphaeroforma arctica JP610</name>
    <dbReference type="NCBI Taxonomy" id="667725"/>
    <lineage>
        <taxon>Eukaryota</taxon>
        <taxon>Ichthyosporea</taxon>
        <taxon>Ichthyophonida</taxon>
        <taxon>Sphaeroforma</taxon>
    </lineage>
</organism>
<gene>
    <name evidence="2" type="ORF">SARC_16307</name>
</gene>
<reference evidence="2 3" key="1">
    <citation type="submission" date="2011-02" db="EMBL/GenBank/DDBJ databases">
        <title>The Genome Sequence of Sphaeroforma arctica JP610.</title>
        <authorList>
            <consortium name="The Broad Institute Genome Sequencing Platform"/>
            <person name="Russ C."/>
            <person name="Cuomo C."/>
            <person name="Young S.K."/>
            <person name="Zeng Q."/>
            <person name="Gargeya S."/>
            <person name="Alvarado L."/>
            <person name="Berlin A."/>
            <person name="Chapman S.B."/>
            <person name="Chen Z."/>
            <person name="Freedman E."/>
            <person name="Gellesch M."/>
            <person name="Goldberg J."/>
            <person name="Griggs A."/>
            <person name="Gujja S."/>
            <person name="Heilman E."/>
            <person name="Heiman D."/>
            <person name="Howarth C."/>
            <person name="Mehta T."/>
            <person name="Neiman D."/>
            <person name="Pearson M."/>
            <person name="Roberts A."/>
            <person name="Saif S."/>
            <person name="Shea T."/>
            <person name="Shenoy N."/>
            <person name="Sisk P."/>
            <person name="Stolte C."/>
            <person name="Sykes S."/>
            <person name="White J."/>
            <person name="Yandava C."/>
            <person name="Burger G."/>
            <person name="Gray M.W."/>
            <person name="Holland P.W.H."/>
            <person name="King N."/>
            <person name="Lang F.B.F."/>
            <person name="Roger A.J."/>
            <person name="Ruiz-Trillo I."/>
            <person name="Haas B."/>
            <person name="Nusbaum C."/>
            <person name="Birren B."/>
        </authorList>
    </citation>
    <scope>NUCLEOTIDE SEQUENCE [LARGE SCALE GENOMIC DNA]</scope>
    <source>
        <strain evidence="2 3">JP610</strain>
    </source>
</reference>
<dbReference type="EMBL" id="KQ249388">
    <property type="protein sequence ID" value="KNC71156.1"/>
    <property type="molecule type" value="Genomic_DNA"/>
</dbReference>
<proteinExistence type="predicted"/>
<dbReference type="SUPFAM" id="SSF51197">
    <property type="entry name" value="Clavaminate synthase-like"/>
    <property type="match status" value="1"/>
</dbReference>
<dbReference type="GO" id="GO:0016491">
    <property type="term" value="F:oxidoreductase activity"/>
    <property type="evidence" value="ECO:0007669"/>
    <property type="project" value="TreeGrafter"/>
</dbReference>